<accession>A0A0A9ADX6</accession>
<dbReference type="EMBL" id="GBRH01250755">
    <property type="protein sequence ID" value="JAD47140.1"/>
    <property type="molecule type" value="Transcribed_RNA"/>
</dbReference>
<evidence type="ECO:0000313" key="1">
    <source>
        <dbReference type="EMBL" id="JAD47140.1"/>
    </source>
</evidence>
<protein>
    <submittedName>
        <fullName evidence="1">Uncharacterized protein</fullName>
    </submittedName>
</protein>
<reference evidence="1" key="1">
    <citation type="submission" date="2014-09" db="EMBL/GenBank/DDBJ databases">
        <authorList>
            <person name="Magalhaes I.L.F."/>
            <person name="Oliveira U."/>
            <person name="Santos F.R."/>
            <person name="Vidigal T.H.D.A."/>
            <person name="Brescovit A.D."/>
            <person name="Santos A.J."/>
        </authorList>
    </citation>
    <scope>NUCLEOTIDE SEQUENCE</scope>
    <source>
        <tissue evidence="1">Shoot tissue taken approximately 20 cm above the soil surface</tissue>
    </source>
</reference>
<proteinExistence type="predicted"/>
<name>A0A0A9ADX6_ARUDO</name>
<sequence length="13" mass="1493">MSEVQEEVWVGSL</sequence>
<reference evidence="1" key="2">
    <citation type="journal article" date="2015" name="Data Brief">
        <title>Shoot transcriptome of the giant reed, Arundo donax.</title>
        <authorList>
            <person name="Barrero R.A."/>
            <person name="Guerrero F.D."/>
            <person name="Moolhuijzen P."/>
            <person name="Goolsby J.A."/>
            <person name="Tidwell J."/>
            <person name="Bellgard S.E."/>
            <person name="Bellgard M.I."/>
        </authorList>
    </citation>
    <scope>NUCLEOTIDE SEQUENCE</scope>
    <source>
        <tissue evidence="1">Shoot tissue taken approximately 20 cm above the soil surface</tissue>
    </source>
</reference>
<organism evidence="1">
    <name type="scientific">Arundo donax</name>
    <name type="common">Giant reed</name>
    <name type="synonym">Donax arundinaceus</name>
    <dbReference type="NCBI Taxonomy" id="35708"/>
    <lineage>
        <taxon>Eukaryota</taxon>
        <taxon>Viridiplantae</taxon>
        <taxon>Streptophyta</taxon>
        <taxon>Embryophyta</taxon>
        <taxon>Tracheophyta</taxon>
        <taxon>Spermatophyta</taxon>
        <taxon>Magnoliopsida</taxon>
        <taxon>Liliopsida</taxon>
        <taxon>Poales</taxon>
        <taxon>Poaceae</taxon>
        <taxon>PACMAD clade</taxon>
        <taxon>Arundinoideae</taxon>
        <taxon>Arundineae</taxon>
        <taxon>Arundo</taxon>
    </lineage>
</organism>